<evidence type="ECO:0000256" key="1">
    <source>
        <dbReference type="ARBA" id="ARBA00004141"/>
    </source>
</evidence>
<comment type="subcellular location">
    <subcellularLocation>
        <location evidence="1">Membrane</location>
        <topology evidence="1">Multi-pass membrane protein</topology>
    </subcellularLocation>
</comment>
<dbReference type="PANTHER" id="PTHR23423">
    <property type="entry name" value="ORGANIC SOLUTE TRANSPORTER-RELATED"/>
    <property type="match status" value="1"/>
</dbReference>
<proteinExistence type="predicted"/>
<keyword evidence="4 5" id="KW-0472">Membrane</keyword>
<feature type="transmembrane region" description="Helical" evidence="5">
    <location>
        <begin position="205"/>
        <end position="227"/>
    </location>
</feature>
<evidence type="ECO:0000256" key="4">
    <source>
        <dbReference type="ARBA" id="ARBA00023136"/>
    </source>
</evidence>
<dbReference type="GO" id="GO:0016020">
    <property type="term" value="C:membrane"/>
    <property type="evidence" value="ECO:0007669"/>
    <property type="project" value="UniProtKB-SubCell"/>
</dbReference>
<evidence type="ECO:0000313" key="6">
    <source>
        <dbReference type="EMBL" id="EYC07129.1"/>
    </source>
</evidence>
<comment type="caution">
    <text evidence="6">The sequence shown here is derived from an EMBL/GenBank/DDBJ whole genome shotgun (WGS) entry which is preliminary data.</text>
</comment>
<evidence type="ECO:0000256" key="2">
    <source>
        <dbReference type="ARBA" id="ARBA00022692"/>
    </source>
</evidence>
<evidence type="ECO:0000256" key="3">
    <source>
        <dbReference type="ARBA" id="ARBA00022989"/>
    </source>
</evidence>
<keyword evidence="7" id="KW-1185">Reference proteome</keyword>
<evidence type="ECO:0000256" key="5">
    <source>
        <dbReference type="SAM" id="Phobius"/>
    </source>
</evidence>
<dbReference type="Proteomes" id="UP000024635">
    <property type="component" value="Unassembled WGS sequence"/>
</dbReference>
<keyword evidence="3 5" id="KW-1133">Transmembrane helix</keyword>
<name>A0A016TVT0_9BILA</name>
<organism evidence="6 7">
    <name type="scientific">Ancylostoma ceylanicum</name>
    <dbReference type="NCBI Taxonomy" id="53326"/>
    <lineage>
        <taxon>Eukaryota</taxon>
        <taxon>Metazoa</taxon>
        <taxon>Ecdysozoa</taxon>
        <taxon>Nematoda</taxon>
        <taxon>Chromadorea</taxon>
        <taxon>Rhabditida</taxon>
        <taxon>Rhabditina</taxon>
        <taxon>Rhabditomorpha</taxon>
        <taxon>Strongyloidea</taxon>
        <taxon>Ancylostomatidae</taxon>
        <taxon>Ancylostomatinae</taxon>
        <taxon>Ancylostoma</taxon>
    </lineage>
</organism>
<accession>A0A016TVT0</accession>
<dbReference type="OrthoDB" id="5832279at2759"/>
<sequence length="298" mass="33120">MQDVAGCLPGRSLGTSCSEPRTAVLVQGSIVFAKVRNRAGSEPSVTRRANNCPIHHATRIHLGPWRESGITTTSVSRGFKYINSNVRFIYGSRERLASILNEEKAALNFQVPPCCCCMPCLPKASPSERNLKIMECFSLQGPIIRAVIVVINCHFVAEKQDASEHFLIATEVAGILSLLFTLFGSHTMAKLTTPYVQQYKCTTMFRFVDISLALSTAQLPLIFDLIFVKLGVITCGPLMSALYNAKFIYNFVLICECFFMSLLASYLLAPEKCALFDKSPQRLQLSDTQEKMLIKEEL</sequence>
<evidence type="ECO:0000313" key="7">
    <source>
        <dbReference type="Proteomes" id="UP000024635"/>
    </source>
</evidence>
<dbReference type="STRING" id="53326.A0A016TVT0"/>
<feature type="transmembrane region" description="Helical" evidence="5">
    <location>
        <begin position="247"/>
        <end position="269"/>
    </location>
</feature>
<reference evidence="7" key="1">
    <citation type="journal article" date="2015" name="Nat. Genet.">
        <title>The genome and transcriptome of the zoonotic hookworm Ancylostoma ceylanicum identify infection-specific gene families.</title>
        <authorList>
            <person name="Schwarz E.M."/>
            <person name="Hu Y."/>
            <person name="Antoshechkin I."/>
            <person name="Miller M.M."/>
            <person name="Sternberg P.W."/>
            <person name="Aroian R.V."/>
        </authorList>
    </citation>
    <scope>NUCLEOTIDE SEQUENCE</scope>
    <source>
        <strain evidence="7">HY135</strain>
    </source>
</reference>
<dbReference type="AlphaFoldDB" id="A0A016TVT0"/>
<protein>
    <submittedName>
        <fullName evidence="6">Uncharacterized protein</fullName>
    </submittedName>
</protein>
<gene>
    <name evidence="6" type="primary">Acey_s0072.g698</name>
    <name evidence="6" type="ORF">Y032_0072g698</name>
</gene>
<feature type="transmembrane region" description="Helical" evidence="5">
    <location>
        <begin position="166"/>
        <end position="184"/>
    </location>
</feature>
<dbReference type="EMBL" id="JARK01001408">
    <property type="protein sequence ID" value="EYC07129.1"/>
    <property type="molecule type" value="Genomic_DNA"/>
</dbReference>
<dbReference type="Pfam" id="PF03619">
    <property type="entry name" value="Solute_trans_a"/>
    <property type="match status" value="1"/>
</dbReference>
<keyword evidence="2 5" id="KW-0812">Transmembrane</keyword>
<dbReference type="InterPro" id="IPR005178">
    <property type="entry name" value="Ostalpha/TMEM184C"/>
</dbReference>